<comment type="caution">
    <text evidence="1">The sequence shown here is derived from an EMBL/GenBank/DDBJ whole genome shotgun (WGS) entry which is preliminary data.</text>
</comment>
<dbReference type="AlphaFoldDB" id="A0A2H6KHR3"/>
<protein>
    <submittedName>
        <fullName evidence="1">Formamidopyrimidine-DNA glycosylase, putative</fullName>
    </submittedName>
</protein>
<keyword evidence="2" id="KW-1185">Reference proteome</keyword>
<evidence type="ECO:0000313" key="1">
    <source>
        <dbReference type="EMBL" id="GBE62532.1"/>
    </source>
</evidence>
<dbReference type="EMBL" id="BDSA01000005">
    <property type="protein sequence ID" value="GBE62532.1"/>
    <property type="molecule type" value="Genomic_DNA"/>
</dbReference>
<dbReference type="GeneID" id="39876302"/>
<gene>
    <name evidence="1" type="ORF">BOVATA_040250</name>
</gene>
<reference evidence="1 2" key="1">
    <citation type="journal article" date="2017" name="BMC Genomics">
        <title>Whole-genome assembly of Babesia ovata and comparative genomics between closely related pathogens.</title>
        <authorList>
            <person name="Yamagishi J."/>
            <person name="Asada M."/>
            <person name="Hakimi H."/>
            <person name="Tanaka T.Q."/>
            <person name="Sugimoto C."/>
            <person name="Kawazu S."/>
        </authorList>
    </citation>
    <scope>NUCLEOTIDE SEQUENCE [LARGE SCALE GENOMIC DNA]</scope>
    <source>
        <strain evidence="1 2">Miyake</strain>
    </source>
</reference>
<organism evidence="1 2">
    <name type="scientific">Babesia ovata</name>
    <dbReference type="NCBI Taxonomy" id="189622"/>
    <lineage>
        <taxon>Eukaryota</taxon>
        <taxon>Sar</taxon>
        <taxon>Alveolata</taxon>
        <taxon>Apicomplexa</taxon>
        <taxon>Aconoidasida</taxon>
        <taxon>Piroplasmida</taxon>
        <taxon>Babesiidae</taxon>
        <taxon>Babesia</taxon>
    </lineage>
</organism>
<dbReference type="Proteomes" id="UP000236319">
    <property type="component" value="Unassembled WGS sequence"/>
</dbReference>
<dbReference type="VEuPathDB" id="PiroplasmaDB:BOVATA_040250"/>
<proteinExistence type="predicted"/>
<sequence length="135" mass="15128">MSSQYKGANHDLQRHLLIGKCRNWAFIRKLLVPQQFKIVSGAGEIEHLLLYLGALGPCDVVLQLSRDMVSWVVHYVKPDLNVPLLYVGDSLLEMFAKLALYEHRGQPTPAENAGCQALAQLQVAAYTYQTHLIPT</sequence>
<dbReference type="RefSeq" id="XP_028868775.1">
    <property type="nucleotide sequence ID" value="XM_029012942.1"/>
</dbReference>
<name>A0A2H6KHR3_9APIC</name>
<evidence type="ECO:0000313" key="2">
    <source>
        <dbReference type="Proteomes" id="UP000236319"/>
    </source>
</evidence>
<accession>A0A2H6KHR3</accession>